<accession>A0ABP9RPA0</accession>
<proteinExistence type="predicted"/>
<evidence type="ECO:0000313" key="2">
    <source>
        <dbReference type="EMBL" id="GAA5183234.1"/>
    </source>
</evidence>
<organism evidence="2 3">
    <name type="scientific">Rugosimonospora acidiphila</name>
    <dbReference type="NCBI Taxonomy" id="556531"/>
    <lineage>
        <taxon>Bacteria</taxon>
        <taxon>Bacillati</taxon>
        <taxon>Actinomycetota</taxon>
        <taxon>Actinomycetes</taxon>
        <taxon>Micromonosporales</taxon>
        <taxon>Micromonosporaceae</taxon>
        <taxon>Rugosimonospora</taxon>
    </lineage>
</organism>
<reference evidence="3" key="1">
    <citation type="journal article" date="2019" name="Int. J. Syst. Evol. Microbiol.">
        <title>The Global Catalogue of Microorganisms (GCM) 10K type strain sequencing project: providing services to taxonomists for standard genome sequencing and annotation.</title>
        <authorList>
            <consortium name="The Broad Institute Genomics Platform"/>
            <consortium name="The Broad Institute Genome Sequencing Center for Infectious Disease"/>
            <person name="Wu L."/>
            <person name="Ma J."/>
        </authorList>
    </citation>
    <scope>NUCLEOTIDE SEQUENCE [LARGE SCALE GENOMIC DNA]</scope>
    <source>
        <strain evidence="3">JCM 18304</strain>
    </source>
</reference>
<comment type="caution">
    <text evidence="2">The sequence shown here is derived from an EMBL/GenBank/DDBJ whole genome shotgun (WGS) entry which is preliminary data.</text>
</comment>
<evidence type="ECO:0000256" key="1">
    <source>
        <dbReference type="SAM" id="MobiDB-lite"/>
    </source>
</evidence>
<evidence type="ECO:0000313" key="3">
    <source>
        <dbReference type="Proteomes" id="UP001501570"/>
    </source>
</evidence>
<dbReference type="Proteomes" id="UP001501570">
    <property type="component" value="Unassembled WGS sequence"/>
</dbReference>
<sequence>MESWRDEKKLPVSELEQAMATYSADGQVDDASGGNVGADETMREADQEIPTDRDPDPNSEAGRRVRPTPDGRAGPV</sequence>
<feature type="compositionally biased region" description="Basic and acidic residues" evidence="1">
    <location>
        <begin position="40"/>
        <end position="69"/>
    </location>
</feature>
<name>A0ABP9RPA0_9ACTN</name>
<dbReference type="RefSeq" id="WP_345628583.1">
    <property type="nucleotide sequence ID" value="NZ_BAABJQ010000005.1"/>
</dbReference>
<protein>
    <submittedName>
        <fullName evidence="2">Uncharacterized protein</fullName>
    </submittedName>
</protein>
<feature type="region of interest" description="Disordered" evidence="1">
    <location>
        <begin position="18"/>
        <end position="76"/>
    </location>
</feature>
<gene>
    <name evidence="2" type="ORF">GCM10023322_22040</name>
</gene>
<dbReference type="EMBL" id="BAABJQ010000005">
    <property type="protein sequence ID" value="GAA5183234.1"/>
    <property type="molecule type" value="Genomic_DNA"/>
</dbReference>
<keyword evidence="3" id="KW-1185">Reference proteome</keyword>